<reference evidence="3 4" key="1">
    <citation type="submission" date="2020-04" db="EMBL/GenBank/DDBJ databases">
        <authorList>
            <person name="De Canck E."/>
        </authorList>
    </citation>
    <scope>NUCLEOTIDE SEQUENCE [LARGE SCALE GENOMIC DNA]</scope>
    <source>
        <strain evidence="3 4">LMG 29739</strain>
    </source>
</reference>
<dbReference type="PANTHER" id="PTHR38033">
    <property type="entry name" value="MEMBRANE PROTEIN-RELATED"/>
    <property type="match status" value="1"/>
</dbReference>
<evidence type="ECO:0000313" key="3">
    <source>
        <dbReference type="EMBL" id="CAB3769656.1"/>
    </source>
</evidence>
<dbReference type="Pfam" id="PF09850">
    <property type="entry name" value="DotU"/>
    <property type="match status" value="1"/>
</dbReference>
<dbReference type="AlphaFoldDB" id="A0A6J5EWY0"/>
<dbReference type="InterPro" id="IPR017732">
    <property type="entry name" value="T4/T6SS_DotU"/>
</dbReference>
<keyword evidence="4" id="KW-1185">Reference proteome</keyword>
<keyword evidence="1" id="KW-0472">Membrane</keyword>
<feature type="transmembrane region" description="Helical" evidence="1">
    <location>
        <begin position="209"/>
        <end position="233"/>
    </location>
</feature>
<dbReference type="Proteomes" id="UP000494329">
    <property type="component" value="Unassembled WGS sequence"/>
</dbReference>
<dbReference type="EMBL" id="CADIKF010000064">
    <property type="protein sequence ID" value="CAB3769656.1"/>
    <property type="molecule type" value="Genomic_DNA"/>
</dbReference>
<organism evidence="3 4">
    <name type="scientific">Paraburkholderia solisilvae</name>
    <dbReference type="NCBI Taxonomy" id="624376"/>
    <lineage>
        <taxon>Bacteria</taxon>
        <taxon>Pseudomonadati</taxon>
        <taxon>Pseudomonadota</taxon>
        <taxon>Betaproteobacteria</taxon>
        <taxon>Burkholderiales</taxon>
        <taxon>Burkholderiaceae</taxon>
        <taxon>Paraburkholderia</taxon>
    </lineage>
</organism>
<proteinExistence type="predicted"/>
<dbReference type="Gene3D" id="1.25.40.590">
    <property type="entry name" value="Type IV / VI secretion system, DotU"/>
    <property type="match status" value="1"/>
</dbReference>
<evidence type="ECO:0000313" key="4">
    <source>
        <dbReference type="Proteomes" id="UP000494329"/>
    </source>
</evidence>
<dbReference type="PANTHER" id="PTHR38033:SF1">
    <property type="entry name" value="DOTU FAMILY TYPE IV_VI SECRETION SYSTEM PROTEIN"/>
    <property type="match status" value="1"/>
</dbReference>
<keyword evidence="1" id="KW-0812">Transmembrane</keyword>
<keyword evidence="1" id="KW-1133">Transmembrane helix</keyword>
<accession>A0A6J5EWY0</accession>
<protein>
    <recommendedName>
        <fullName evidence="2">Type IV / VI secretion system DotU domain-containing protein</fullName>
    </recommendedName>
</protein>
<sequence>MNFFDFACHPSGLMDRSPCTRPVSSPCSMRSLLRDTALHVTLIATGGTALEFDKLRQSCEQLIDDFAAALHHLGYPEDVREDAQVAQCGLLDETALRHLSGDHRSRWDAQPLQIERTGRHDAGERVFERLEFRMREASPNVDLLECYASILALGFVGRYASAQPNSSGTRGEPRRTALIARLNTQLESLRPEQYQAFVIDRPDRRSTDWLYRLSPWAVAGLAGVAAVIVWLAWDATLDAKLAHLVAQAVRP</sequence>
<evidence type="ECO:0000256" key="1">
    <source>
        <dbReference type="SAM" id="Phobius"/>
    </source>
</evidence>
<gene>
    <name evidence="3" type="ORF">LMG29739_05594</name>
</gene>
<feature type="domain" description="Type IV / VI secretion system DotU" evidence="2">
    <location>
        <begin position="29"/>
        <end position="232"/>
    </location>
</feature>
<dbReference type="InterPro" id="IPR038522">
    <property type="entry name" value="T4/T6SS_DotU_sf"/>
</dbReference>
<name>A0A6J5EWY0_9BURK</name>
<dbReference type="NCBIfam" id="TIGR03349">
    <property type="entry name" value="IV_VI_DotU"/>
    <property type="match status" value="1"/>
</dbReference>
<evidence type="ECO:0000259" key="2">
    <source>
        <dbReference type="Pfam" id="PF09850"/>
    </source>
</evidence>